<dbReference type="InterPro" id="IPR001839">
    <property type="entry name" value="TGF-b_C"/>
</dbReference>
<evidence type="ECO:0000256" key="5">
    <source>
        <dbReference type="ARBA" id="ARBA00023030"/>
    </source>
</evidence>
<dbReference type="InterPro" id="IPR029034">
    <property type="entry name" value="Cystine-knot_cytokine"/>
</dbReference>
<dbReference type="CDD" id="cd13756">
    <property type="entry name" value="TGF_beta_BMPs_GDFs"/>
    <property type="match status" value="1"/>
</dbReference>
<dbReference type="InterPro" id="IPR015615">
    <property type="entry name" value="TGF-beta-rel"/>
</dbReference>
<dbReference type="PANTHER" id="PTHR11848">
    <property type="entry name" value="TGF-BETA FAMILY"/>
    <property type="match status" value="1"/>
</dbReference>
<proteinExistence type="evidence at transcript level"/>
<evidence type="ECO:0000256" key="3">
    <source>
        <dbReference type="ARBA" id="ARBA00022525"/>
    </source>
</evidence>
<keyword evidence="7" id="KW-0325">Glycoprotein</keyword>
<evidence type="ECO:0000256" key="7">
    <source>
        <dbReference type="ARBA" id="ARBA00023180"/>
    </source>
</evidence>
<keyword evidence="3" id="KW-0964">Secreted</keyword>
<keyword evidence="6" id="KW-1015">Disulfide bond</keyword>
<feature type="chain" id="PRO_5034986135" evidence="9">
    <location>
        <begin position="21"/>
        <end position="352"/>
    </location>
</feature>
<reference evidence="11" key="1">
    <citation type="journal article" date="2021" name="Genes (Basel)">
        <title>Expression of Wnt and TGF-Beta Pathway Components during Whole-Body Regeneration from Cell Aggregates in Demosponge Halisarca dujardinii.</title>
        <authorList>
            <person name="Borisenko I."/>
            <person name="Bolshakov F.V."/>
            <person name="Ereskovsky A."/>
            <person name="Lavrov A.I."/>
        </authorList>
    </citation>
    <scope>NUCLEOTIDE SEQUENCE</scope>
</reference>
<keyword evidence="5 8" id="KW-0339">Growth factor</keyword>
<dbReference type="Gene3D" id="2.10.90.10">
    <property type="entry name" value="Cystine-knot cytokines"/>
    <property type="match status" value="1"/>
</dbReference>
<comment type="similarity">
    <text evidence="2 8">Belongs to the TGF-beta family.</text>
</comment>
<dbReference type="PROSITE" id="PS00250">
    <property type="entry name" value="TGF_BETA_1"/>
    <property type="match status" value="1"/>
</dbReference>
<evidence type="ECO:0000256" key="8">
    <source>
        <dbReference type="RuleBase" id="RU000354"/>
    </source>
</evidence>
<dbReference type="GO" id="GO:0005615">
    <property type="term" value="C:extracellular space"/>
    <property type="evidence" value="ECO:0007669"/>
    <property type="project" value="TreeGrafter"/>
</dbReference>
<evidence type="ECO:0000256" key="4">
    <source>
        <dbReference type="ARBA" id="ARBA00022729"/>
    </source>
</evidence>
<evidence type="ECO:0000256" key="6">
    <source>
        <dbReference type="ARBA" id="ARBA00023157"/>
    </source>
</evidence>
<feature type="signal peptide" evidence="9">
    <location>
        <begin position="1"/>
        <end position="20"/>
    </location>
</feature>
<dbReference type="GO" id="GO:0008083">
    <property type="term" value="F:growth factor activity"/>
    <property type="evidence" value="ECO:0007669"/>
    <property type="project" value="UniProtKB-KW"/>
</dbReference>
<dbReference type="PROSITE" id="PS51362">
    <property type="entry name" value="TGF_BETA_2"/>
    <property type="match status" value="1"/>
</dbReference>
<dbReference type="InterPro" id="IPR017948">
    <property type="entry name" value="TGFb_CS"/>
</dbReference>
<keyword evidence="4 9" id="KW-0732">Signal</keyword>
<evidence type="ECO:0000313" key="11">
    <source>
        <dbReference type="EMBL" id="QXY82395.1"/>
    </source>
</evidence>
<evidence type="ECO:0000256" key="9">
    <source>
        <dbReference type="SAM" id="SignalP"/>
    </source>
</evidence>
<dbReference type="AlphaFoldDB" id="A0A8F8ARJ6"/>
<evidence type="ECO:0000259" key="10">
    <source>
        <dbReference type="PROSITE" id="PS51362"/>
    </source>
</evidence>
<organism evidence="11">
    <name type="scientific">Halisarca dujardinii</name>
    <name type="common">Dujardin's slime sponge</name>
    <dbReference type="NCBI Taxonomy" id="2583056"/>
    <lineage>
        <taxon>Eukaryota</taxon>
        <taxon>Metazoa</taxon>
        <taxon>Porifera</taxon>
        <taxon>Demospongiae</taxon>
        <taxon>Verongimorpha</taxon>
        <taxon>Chondrillida</taxon>
        <taxon>Halisarcidae</taxon>
        <taxon>Halisarca</taxon>
    </lineage>
</organism>
<evidence type="ECO:0000256" key="2">
    <source>
        <dbReference type="ARBA" id="ARBA00006656"/>
    </source>
</evidence>
<evidence type="ECO:0000256" key="1">
    <source>
        <dbReference type="ARBA" id="ARBA00004613"/>
    </source>
</evidence>
<dbReference type="PANTHER" id="PTHR11848:SF263">
    <property type="entry name" value="PROTEIN DECAPENTAPLEGIC"/>
    <property type="match status" value="1"/>
</dbReference>
<sequence>MKVVAVLVHIVFCSLIGSNGSTFIHPYLLNLYKHRIEDKVWTFTDTGDYIDSSVTEDGGERSGCSESMANWVDIQSMLAAKKSHVIKSLWRFNVQEKTRPLTCSHVVVTVRANFTGSGRATEVTRTVRFVSGSYSRWIEVDLGKLVLPEYYQNTSTYAKLLIQTSVRCLNASGFCGEGEAELPLSLEDLRRVQPVKRRHKYTKQPLLAVFQASDTRDDSLEKALHAMTRNRRGALLRRHSRSDSRPRNCHLDEFIVETTRDLPDLNIVLPKQFNLGFCKGPCPFSAMLTQSGGLEATNHALVATRLANTHPTVPRATCVPTSYSNLLVIMDMGGSMTSEVLFEIKATGCACR</sequence>
<dbReference type="SUPFAM" id="SSF57501">
    <property type="entry name" value="Cystine-knot cytokines"/>
    <property type="match status" value="1"/>
</dbReference>
<dbReference type="GO" id="GO:0005125">
    <property type="term" value="F:cytokine activity"/>
    <property type="evidence" value="ECO:0007669"/>
    <property type="project" value="TreeGrafter"/>
</dbReference>
<feature type="domain" description="TGF-beta family profile" evidence="10">
    <location>
        <begin position="229"/>
        <end position="352"/>
    </location>
</feature>
<comment type="subcellular location">
    <subcellularLocation>
        <location evidence="1">Secreted</location>
    </subcellularLocation>
</comment>
<dbReference type="EMBL" id="MZ042519">
    <property type="protein sequence ID" value="QXY82395.1"/>
    <property type="molecule type" value="mRNA"/>
</dbReference>
<accession>A0A8F8ARJ6</accession>
<name>A0A8F8ARJ6_HALDU</name>
<protein>
    <submittedName>
        <fullName evidence="11">Transforming growth factor beta D HduTGFbD</fullName>
    </submittedName>
</protein>
<dbReference type="Pfam" id="PF00019">
    <property type="entry name" value="TGF_beta"/>
    <property type="match status" value="1"/>
</dbReference>
<dbReference type="SMART" id="SM00204">
    <property type="entry name" value="TGFB"/>
    <property type="match status" value="1"/>
</dbReference>